<dbReference type="OrthoDB" id="9784230at2"/>
<proteinExistence type="inferred from homology"/>
<dbReference type="SUPFAM" id="SSF53822">
    <property type="entry name" value="Periplasmic binding protein-like I"/>
    <property type="match status" value="1"/>
</dbReference>
<evidence type="ECO:0000313" key="10">
    <source>
        <dbReference type="Proteomes" id="UP000269157"/>
    </source>
</evidence>
<keyword evidence="10" id="KW-1185">Reference proteome</keyword>
<gene>
    <name evidence="9" type="ORF">BCF46_1596</name>
</gene>
<evidence type="ECO:0000256" key="4">
    <source>
        <dbReference type="ARBA" id="ARBA00022729"/>
    </source>
</evidence>
<dbReference type="Proteomes" id="UP000269157">
    <property type="component" value="Unassembled WGS sequence"/>
</dbReference>
<evidence type="ECO:0000256" key="6">
    <source>
        <dbReference type="ARBA" id="ARBA00023288"/>
    </source>
</evidence>
<dbReference type="Pfam" id="PF02608">
    <property type="entry name" value="Bmp"/>
    <property type="match status" value="1"/>
</dbReference>
<dbReference type="InterPro" id="IPR028082">
    <property type="entry name" value="Peripla_BP_I"/>
</dbReference>
<name>A0A497WUG2_9RHOB</name>
<evidence type="ECO:0000256" key="2">
    <source>
        <dbReference type="ARBA" id="ARBA00008610"/>
    </source>
</evidence>
<dbReference type="InterPro" id="IPR050957">
    <property type="entry name" value="BMP_lipoprotein"/>
</dbReference>
<evidence type="ECO:0000313" key="9">
    <source>
        <dbReference type="EMBL" id="RLJ59447.1"/>
    </source>
</evidence>
<dbReference type="PANTHER" id="PTHR34296">
    <property type="entry name" value="TRANSCRIPTIONAL ACTIVATOR PROTEIN MED"/>
    <property type="match status" value="1"/>
</dbReference>
<keyword evidence="4 7" id="KW-0732">Signal</keyword>
<organism evidence="9 10">
    <name type="scientific">Litoreibacter meonggei</name>
    <dbReference type="NCBI Taxonomy" id="1049199"/>
    <lineage>
        <taxon>Bacteria</taxon>
        <taxon>Pseudomonadati</taxon>
        <taxon>Pseudomonadota</taxon>
        <taxon>Alphaproteobacteria</taxon>
        <taxon>Rhodobacterales</taxon>
        <taxon>Roseobacteraceae</taxon>
        <taxon>Litoreibacter</taxon>
    </lineage>
</organism>
<protein>
    <submittedName>
        <fullName evidence="9">Nucleoside-binding protein</fullName>
    </submittedName>
</protein>
<reference evidence="9 10" key="1">
    <citation type="submission" date="2018-10" db="EMBL/GenBank/DDBJ databases">
        <title>Genomic Encyclopedia of Archaeal and Bacterial Type Strains, Phase II (KMG-II): from individual species to whole genera.</title>
        <authorList>
            <person name="Goeker M."/>
        </authorList>
    </citation>
    <scope>NUCLEOTIDE SEQUENCE [LARGE SCALE GENOMIC DNA]</scope>
    <source>
        <strain evidence="9 10">DSM 29466</strain>
    </source>
</reference>
<evidence type="ECO:0000259" key="8">
    <source>
        <dbReference type="Pfam" id="PF02608"/>
    </source>
</evidence>
<comment type="similarity">
    <text evidence="2">Belongs to the BMP lipoprotein family.</text>
</comment>
<dbReference type="GO" id="GO:0005886">
    <property type="term" value="C:plasma membrane"/>
    <property type="evidence" value="ECO:0007669"/>
    <property type="project" value="UniProtKB-SubCell"/>
</dbReference>
<feature type="chain" id="PRO_5019860959" evidence="7">
    <location>
        <begin position="24"/>
        <end position="331"/>
    </location>
</feature>
<evidence type="ECO:0000256" key="3">
    <source>
        <dbReference type="ARBA" id="ARBA00022475"/>
    </source>
</evidence>
<keyword evidence="6" id="KW-0449">Lipoprotein</keyword>
<dbReference type="Gene3D" id="3.40.50.2300">
    <property type="match status" value="2"/>
</dbReference>
<feature type="signal peptide" evidence="7">
    <location>
        <begin position="1"/>
        <end position="23"/>
    </location>
</feature>
<dbReference type="InterPro" id="IPR003760">
    <property type="entry name" value="PnrA-like"/>
</dbReference>
<dbReference type="EMBL" id="RCCE01000002">
    <property type="protein sequence ID" value="RLJ59447.1"/>
    <property type="molecule type" value="Genomic_DNA"/>
</dbReference>
<accession>A0A497WUG2</accession>
<comment type="caution">
    <text evidence="9">The sequence shown here is derived from an EMBL/GenBank/DDBJ whole genome shotgun (WGS) entry which is preliminary data.</text>
</comment>
<keyword evidence="3" id="KW-1003">Cell membrane</keyword>
<sequence>MTIMQKFLGAAATMALSAGAALADPAIIFDLGGKFDKSFNEAAFNGATRWAEETGNKFAEVELQSDAQREQALRRFAEAGSNPIVMAGFAFGNALGEVAGDYPDTSFVIIDMVVDAPNVRSVVFNEHEGSYLVGYMAAQTSKTNTVGFIGGMDIPLIRKFACGYAQGAKAANPDTKVISNMTGTTGAAWNDPVKGGELTRAQISQGADVVYAAAGGTGLGVLQTAADEGILSIGVDSNQNFLHPGKVLTSMMKRVDNAVYNAMKDGPGLETGFNVMGLANDGVGYAMDEHNADLVSDEMKATVDAVAAKIISGDITVHDYMSDESCPSLTF</sequence>
<evidence type="ECO:0000256" key="7">
    <source>
        <dbReference type="SAM" id="SignalP"/>
    </source>
</evidence>
<comment type="subcellular location">
    <subcellularLocation>
        <location evidence="1">Cell membrane</location>
        <topology evidence="1">Lipid-anchor</topology>
    </subcellularLocation>
</comment>
<evidence type="ECO:0000256" key="5">
    <source>
        <dbReference type="ARBA" id="ARBA00023136"/>
    </source>
</evidence>
<dbReference type="RefSeq" id="WP_121023153.1">
    <property type="nucleotide sequence ID" value="NZ_RCCE01000002.1"/>
</dbReference>
<evidence type="ECO:0000256" key="1">
    <source>
        <dbReference type="ARBA" id="ARBA00004193"/>
    </source>
</evidence>
<dbReference type="CDD" id="cd06354">
    <property type="entry name" value="PBP1_PrnA-like"/>
    <property type="match status" value="1"/>
</dbReference>
<feature type="domain" description="ABC transporter substrate-binding protein PnrA-like" evidence="8">
    <location>
        <begin position="29"/>
        <end position="318"/>
    </location>
</feature>
<dbReference type="PANTHER" id="PTHR34296:SF2">
    <property type="entry name" value="ABC TRANSPORTER GUANOSINE-BINDING PROTEIN NUPN"/>
    <property type="match status" value="1"/>
</dbReference>
<keyword evidence="5" id="KW-0472">Membrane</keyword>
<dbReference type="AlphaFoldDB" id="A0A497WUG2"/>